<evidence type="ECO:0000256" key="6">
    <source>
        <dbReference type="SAM" id="Phobius"/>
    </source>
</evidence>
<accession>A0A0B2NV15</accession>
<reference evidence="7" key="1">
    <citation type="submission" date="2014-07" db="EMBL/GenBank/DDBJ databases">
        <title>Identification of a novel salt tolerance gene in wild soybean by whole-genome sequencing.</title>
        <authorList>
            <person name="Lam H.-M."/>
            <person name="Qi X."/>
            <person name="Li M.-W."/>
            <person name="Liu X."/>
            <person name="Xie M."/>
            <person name="Ni M."/>
            <person name="Xu X."/>
        </authorList>
    </citation>
    <scope>NUCLEOTIDE SEQUENCE [LARGE SCALE GENOMIC DNA]</scope>
    <source>
        <tissue evidence="7">Root</tissue>
    </source>
</reference>
<dbReference type="Pfam" id="PF13520">
    <property type="entry name" value="AA_permease_2"/>
    <property type="match status" value="1"/>
</dbReference>
<proteinExistence type="predicted"/>
<sequence length="265" mass="29699">MDPDMLAKAIVEHYYSTFDTNQSSLANLHQEVPPLHFHHQLPALRHQRQHACLCQRQPPTRWRTTHPQVQRATSVNFSLAQLIQVIILLCTSGKNGGGYEASKYEVIAFNGGIMFLHGRINSVPISVISFLRQLGVIWNVLGVFVLMILIPSVATKRASLKFAFTHFNTKNEDGIKSKPNIFLLGLLMSQYTLIGYDASAHMTEETKGADRNRPKGIASEVGIFIIVGWGYILGISFAVTNIPYFLRESNDAGRYAIGEMFYLAF</sequence>
<evidence type="ECO:0000256" key="2">
    <source>
        <dbReference type="ARBA" id="ARBA00022448"/>
    </source>
</evidence>
<dbReference type="GO" id="GO:0016020">
    <property type="term" value="C:membrane"/>
    <property type="evidence" value="ECO:0007669"/>
    <property type="project" value="UniProtKB-SubCell"/>
</dbReference>
<dbReference type="GO" id="GO:0015185">
    <property type="term" value="F:gamma-aminobutyric acid transmembrane transporter activity"/>
    <property type="evidence" value="ECO:0007669"/>
    <property type="project" value="TreeGrafter"/>
</dbReference>
<dbReference type="GO" id="GO:0015189">
    <property type="term" value="F:L-lysine transmembrane transporter activity"/>
    <property type="evidence" value="ECO:0007669"/>
    <property type="project" value="TreeGrafter"/>
</dbReference>
<feature type="transmembrane region" description="Helical" evidence="6">
    <location>
        <begin position="136"/>
        <end position="154"/>
    </location>
</feature>
<keyword evidence="4 6" id="KW-1133">Transmembrane helix</keyword>
<organism evidence="7">
    <name type="scientific">Glycine soja</name>
    <name type="common">Wild soybean</name>
    <dbReference type="NCBI Taxonomy" id="3848"/>
    <lineage>
        <taxon>Eukaryota</taxon>
        <taxon>Viridiplantae</taxon>
        <taxon>Streptophyta</taxon>
        <taxon>Embryophyta</taxon>
        <taxon>Tracheophyta</taxon>
        <taxon>Spermatophyta</taxon>
        <taxon>Magnoliopsida</taxon>
        <taxon>eudicotyledons</taxon>
        <taxon>Gunneridae</taxon>
        <taxon>Pentapetalae</taxon>
        <taxon>rosids</taxon>
        <taxon>fabids</taxon>
        <taxon>Fabales</taxon>
        <taxon>Fabaceae</taxon>
        <taxon>Papilionoideae</taxon>
        <taxon>50 kb inversion clade</taxon>
        <taxon>NPAAA clade</taxon>
        <taxon>indigoferoid/millettioid clade</taxon>
        <taxon>Phaseoleae</taxon>
        <taxon>Glycine</taxon>
        <taxon>Glycine subgen. Soja</taxon>
    </lineage>
</organism>
<evidence type="ECO:0000256" key="1">
    <source>
        <dbReference type="ARBA" id="ARBA00004141"/>
    </source>
</evidence>
<evidence type="ECO:0000313" key="7">
    <source>
        <dbReference type="EMBL" id="KHM99301.1"/>
    </source>
</evidence>
<gene>
    <name evidence="7" type="ORF">glysoja_050032</name>
</gene>
<dbReference type="InterPro" id="IPR002293">
    <property type="entry name" value="AA/rel_permease1"/>
</dbReference>
<protein>
    <submittedName>
        <fullName evidence="7">Putative amino-acid permease C74.04</fullName>
    </submittedName>
</protein>
<feature type="transmembrane region" description="Helical" evidence="6">
    <location>
        <begin position="221"/>
        <end position="246"/>
    </location>
</feature>
<dbReference type="GO" id="GO:0005313">
    <property type="term" value="F:L-glutamate transmembrane transporter activity"/>
    <property type="evidence" value="ECO:0007669"/>
    <property type="project" value="TreeGrafter"/>
</dbReference>
<dbReference type="AlphaFoldDB" id="A0A0B2NV15"/>
<dbReference type="GO" id="GO:0015180">
    <property type="term" value="F:L-alanine transmembrane transporter activity"/>
    <property type="evidence" value="ECO:0007669"/>
    <property type="project" value="TreeGrafter"/>
</dbReference>
<dbReference type="PANTHER" id="PTHR45649">
    <property type="entry name" value="AMINO-ACID PERMEASE BAT1"/>
    <property type="match status" value="1"/>
</dbReference>
<dbReference type="EMBL" id="KN671815">
    <property type="protein sequence ID" value="KHM99301.1"/>
    <property type="molecule type" value="Genomic_DNA"/>
</dbReference>
<evidence type="ECO:0000256" key="3">
    <source>
        <dbReference type="ARBA" id="ARBA00022692"/>
    </source>
</evidence>
<dbReference type="PANTHER" id="PTHR45649:SF37">
    <property type="entry name" value="AMINO-ACID PERMEASE BAT1-LIKE PROTEIN"/>
    <property type="match status" value="1"/>
</dbReference>
<comment type="subcellular location">
    <subcellularLocation>
        <location evidence="1">Membrane</location>
        <topology evidence="1">Multi-pass membrane protein</topology>
    </subcellularLocation>
</comment>
<evidence type="ECO:0000256" key="5">
    <source>
        <dbReference type="ARBA" id="ARBA00023136"/>
    </source>
</evidence>
<name>A0A0B2NV15_GLYSO</name>
<keyword evidence="5 6" id="KW-0472">Membrane</keyword>
<keyword evidence="2" id="KW-0813">Transport</keyword>
<keyword evidence="3 6" id="KW-0812">Transmembrane</keyword>
<dbReference type="Proteomes" id="UP000053555">
    <property type="component" value="Unassembled WGS sequence"/>
</dbReference>
<dbReference type="Gene3D" id="1.20.1740.10">
    <property type="entry name" value="Amino acid/polyamine transporter I"/>
    <property type="match status" value="1"/>
</dbReference>
<evidence type="ECO:0000256" key="4">
    <source>
        <dbReference type="ARBA" id="ARBA00022989"/>
    </source>
</evidence>